<evidence type="ECO:0000313" key="12">
    <source>
        <dbReference type="EnsemblPlants" id="TraesCS2B02G222100.1"/>
    </source>
</evidence>
<evidence type="ECO:0000256" key="1">
    <source>
        <dbReference type="ARBA" id="ARBA00004162"/>
    </source>
</evidence>
<evidence type="ECO:0000259" key="11">
    <source>
        <dbReference type="PROSITE" id="PS50011"/>
    </source>
</evidence>
<feature type="region of interest" description="Disordered" evidence="9">
    <location>
        <begin position="343"/>
        <end position="371"/>
    </location>
</feature>
<keyword evidence="8" id="KW-0067">ATP-binding</keyword>
<feature type="compositionally biased region" description="Polar residues" evidence="9">
    <location>
        <begin position="343"/>
        <end position="353"/>
    </location>
</feature>
<gene>
    <name evidence="12" type="primary">LOC123188088</name>
</gene>
<comment type="subcellular location">
    <subcellularLocation>
        <location evidence="1">Cell membrane</location>
        <topology evidence="1">Single-pass membrane protein</topology>
    </subcellularLocation>
</comment>
<keyword evidence="13" id="KW-1185">Reference proteome</keyword>
<evidence type="ECO:0000256" key="10">
    <source>
        <dbReference type="SAM" id="Phobius"/>
    </source>
</evidence>
<dbReference type="Pfam" id="PF00560">
    <property type="entry name" value="LRR_1"/>
    <property type="match status" value="1"/>
</dbReference>
<organism evidence="12">
    <name type="scientific">Triticum aestivum</name>
    <name type="common">Wheat</name>
    <dbReference type="NCBI Taxonomy" id="4565"/>
    <lineage>
        <taxon>Eukaryota</taxon>
        <taxon>Viridiplantae</taxon>
        <taxon>Streptophyta</taxon>
        <taxon>Embryophyta</taxon>
        <taxon>Tracheophyta</taxon>
        <taxon>Spermatophyta</taxon>
        <taxon>Magnoliopsida</taxon>
        <taxon>Liliopsida</taxon>
        <taxon>Poales</taxon>
        <taxon>Poaceae</taxon>
        <taxon>BOP clade</taxon>
        <taxon>Pooideae</taxon>
        <taxon>Triticodae</taxon>
        <taxon>Triticeae</taxon>
        <taxon>Triticinae</taxon>
        <taxon>Triticum</taxon>
    </lineage>
</organism>
<dbReference type="Pfam" id="PF00069">
    <property type="entry name" value="Pkinase"/>
    <property type="match status" value="1"/>
</dbReference>
<evidence type="ECO:0000256" key="5">
    <source>
        <dbReference type="ARBA" id="ARBA00022737"/>
    </source>
</evidence>
<keyword evidence="3" id="KW-0433">Leucine-rich repeat</keyword>
<evidence type="ECO:0000256" key="9">
    <source>
        <dbReference type="SAM" id="MobiDB-lite"/>
    </source>
</evidence>
<dbReference type="Gramene" id="TraesCS2B02G222100.1">
    <property type="protein sequence ID" value="TraesCS2B02G222100.1"/>
    <property type="gene ID" value="TraesCS2B02G222100"/>
</dbReference>
<dbReference type="SUPFAM" id="SSF56112">
    <property type="entry name" value="Protein kinase-like (PK-like)"/>
    <property type="match status" value="1"/>
</dbReference>
<dbReference type="PaxDb" id="4565-Traes_2BS_DA454226F.1"/>
<keyword evidence="8" id="KW-0547">Nucleotide-binding</keyword>
<reference evidence="12" key="1">
    <citation type="submission" date="2018-08" db="EMBL/GenBank/DDBJ databases">
        <authorList>
            <person name="Rossello M."/>
        </authorList>
    </citation>
    <scope>NUCLEOTIDE SEQUENCE [LARGE SCALE GENOMIC DNA]</scope>
    <source>
        <strain evidence="12">cv. Chinese Spring</strain>
    </source>
</reference>
<feature type="region of interest" description="Disordered" evidence="9">
    <location>
        <begin position="1"/>
        <end position="29"/>
    </location>
</feature>
<dbReference type="GO" id="GO:0005886">
    <property type="term" value="C:plasma membrane"/>
    <property type="evidence" value="ECO:0007669"/>
    <property type="project" value="UniProtKB-SubCell"/>
</dbReference>
<dbReference type="GO" id="GO:0005524">
    <property type="term" value="F:ATP binding"/>
    <property type="evidence" value="ECO:0007669"/>
    <property type="project" value="UniProtKB-UniRule"/>
</dbReference>
<dbReference type="Gramene" id="TraesCS2B03G0535900.1">
    <property type="protein sequence ID" value="TraesCS2B03G0535900.1.CDS"/>
    <property type="gene ID" value="TraesCS2B03G0535900"/>
</dbReference>
<keyword evidence="2" id="KW-1003">Cell membrane</keyword>
<feature type="compositionally biased region" description="Low complexity" evidence="9">
    <location>
        <begin position="354"/>
        <end position="371"/>
    </location>
</feature>
<evidence type="ECO:0000256" key="4">
    <source>
        <dbReference type="ARBA" id="ARBA00022692"/>
    </source>
</evidence>
<accession>A0A3B6C3L0</accession>
<evidence type="ECO:0000256" key="8">
    <source>
        <dbReference type="PROSITE-ProRule" id="PRU10141"/>
    </source>
</evidence>
<dbReference type="SUPFAM" id="SSF52058">
    <property type="entry name" value="L domain-like"/>
    <property type="match status" value="1"/>
</dbReference>
<evidence type="ECO:0000313" key="13">
    <source>
        <dbReference type="Proteomes" id="UP000019116"/>
    </source>
</evidence>
<dbReference type="InterPro" id="IPR032675">
    <property type="entry name" value="LRR_dom_sf"/>
</dbReference>
<dbReference type="OrthoDB" id="5966500at2759"/>
<dbReference type="Gramene" id="TraesROB_scaffold_011986_01G000100.1">
    <property type="protein sequence ID" value="TraesROB_scaffold_011986_01G000100.1"/>
    <property type="gene ID" value="TraesROB_scaffold_011986_01G000100"/>
</dbReference>
<feature type="domain" description="Protein kinase" evidence="11">
    <location>
        <begin position="461"/>
        <end position="723"/>
    </location>
</feature>
<proteinExistence type="predicted"/>
<dbReference type="Gramene" id="TraesWEE_scaffold_020739_01G000100.1">
    <property type="protein sequence ID" value="TraesWEE_scaffold_020739_01G000100.1"/>
    <property type="gene ID" value="TraesWEE_scaffold_020739_01G000100"/>
</dbReference>
<keyword evidence="5" id="KW-0677">Repeat</keyword>
<feature type="compositionally biased region" description="Basic and acidic residues" evidence="9">
    <location>
        <begin position="1"/>
        <end position="16"/>
    </location>
</feature>
<dbReference type="InterPro" id="IPR046959">
    <property type="entry name" value="PRK1-6/SRF4-like"/>
</dbReference>
<dbReference type="EnsemblPlants" id="TraesCS2B02G222100.1">
    <property type="protein sequence ID" value="TraesCS2B02G222100.1"/>
    <property type="gene ID" value="TraesCS2B02G222100"/>
</dbReference>
<reference evidence="12" key="2">
    <citation type="submission" date="2018-10" db="UniProtKB">
        <authorList>
            <consortium name="EnsemblPlants"/>
        </authorList>
    </citation>
    <scope>IDENTIFICATION</scope>
</reference>
<keyword evidence="4 10" id="KW-0812">Transmembrane</keyword>
<dbReference type="InterPro" id="IPR001611">
    <property type="entry name" value="Leu-rich_rpt"/>
</dbReference>
<protein>
    <recommendedName>
        <fullName evidence="11">Protein kinase domain-containing protein</fullName>
    </recommendedName>
</protein>
<dbReference type="InterPro" id="IPR013210">
    <property type="entry name" value="LRR_N_plant-typ"/>
</dbReference>
<sequence length="723" mass="77317">MYAHGDHVHGGSRDAPSHASASSPETSKFLLPEGERKRRLVCFLSTSSACAPPPVLLEDLHHAALLPSFPFWSSACRLSTLLQLRSLHNSDFSKNPALPAQHSPLLSAIKHIQSSSVERASTKMPRLRYCFSMFFPLVILLFHLATWLVHGEVANGGHQDLPFLLSFKAYNPNNVTALETWVGPDPCSGSWLGVRCSRGRVAGVFLDDASLVGSVAPLLGLTQIRVLAVRRNSLSGPLPPLDNSTSPRLRHLLASHNNLSGVLKLSLPSLVTLRAEHNGFHGGLQALRVPFLRKLNVSSNKLVGEIPSSLSGFPSSSFGSNIDLCSKPLPRCTHAYNAVEDGTTSNATTGVAQSPSAATNTASGSPSSSSNGRFSKLGMTALVATGIGNAVLIVISLAISVAMFVYMRRKLRPSKDDSKSNAALCFEEEDKIRSGEDKCQKSGALVCFDGGEELRLESLLKASAEVLGKGVSGSTYKAVLEDGIVAAVKRLSALQFPGRSKAFDRHMRLVGRLRHRHVVSLRGYCNSNGERLLVYDYLPNGSLQSLLQGNGGGGRTRSLDWATKKGILFGAAQGLNYIHTFPARPALVHGNVKPSNILLDERGAACVSECGLMRYAASVQQSAPQPPELFLDRAVSSRGGWRGYAAPELTAPGARATQESDVYSFGMVLLAVVTAKGAADGGEEEGEGEETMGMVKIGVLCTAEAPEERPRMAQVLTMMSEFM</sequence>
<dbReference type="InterPro" id="IPR011009">
    <property type="entry name" value="Kinase-like_dom_sf"/>
</dbReference>
<feature type="binding site" evidence="8">
    <location>
        <position position="489"/>
    </location>
    <ligand>
        <name>ATP</name>
        <dbReference type="ChEBI" id="CHEBI:30616"/>
    </ligand>
</feature>
<dbReference type="GO" id="GO:0004672">
    <property type="term" value="F:protein kinase activity"/>
    <property type="evidence" value="ECO:0007669"/>
    <property type="project" value="InterPro"/>
</dbReference>
<evidence type="ECO:0000256" key="2">
    <source>
        <dbReference type="ARBA" id="ARBA00022475"/>
    </source>
</evidence>
<dbReference type="Gramene" id="TraesCAD_scaffold_018035_01G000100.1">
    <property type="protein sequence ID" value="TraesCAD_scaffold_018035_01G000100.1"/>
    <property type="gene ID" value="TraesCAD_scaffold_018035_01G000100"/>
</dbReference>
<dbReference type="Proteomes" id="UP000019116">
    <property type="component" value="Chromosome 2B"/>
</dbReference>
<dbReference type="Gene3D" id="3.30.200.20">
    <property type="entry name" value="Phosphorylase Kinase, domain 1"/>
    <property type="match status" value="1"/>
</dbReference>
<evidence type="ECO:0000256" key="6">
    <source>
        <dbReference type="ARBA" id="ARBA00022989"/>
    </source>
</evidence>
<dbReference type="AlphaFoldDB" id="A0A3B6C3L0"/>
<dbReference type="Gene3D" id="3.80.10.10">
    <property type="entry name" value="Ribonuclease Inhibitor"/>
    <property type="match status" value="2"/>
</dbReference>
<feature type="transmembrane region" description="Helical" evidence="10">
    <location>
        <begin position="129"/>
        <end position="149"/>
    </location>
</feature>
<keyword evidence="6 10" id="KW-1133">Transmembrane helix</keyword>
<keyword evidence="7 10" id="KW-0472">Membrane</keyword>
<dbReference type="InterPro" id="IPR017441">
    <property type="entry name" value="Protein_kinase_ATP_BS"/>
</dbReference>
<dbReference type="PANTHER" id="PTHR48007:SF87">
    <property type="entry name" value="PROTEIN KINASE DOMAIN-CONTAINING PROTEIN"/>
    <property type="match status" value="1"/>
</dbReference>
<name>A0A3B6C3L0_WHEAT</name>
<dbReference type="PANTHER" id="PTHR48007">
    <property type="entry name" value="LEUCINE-RICH REPEAT RECEPTOR-LIKE PROTEIN KINASE PXC1"/>
    <property type="match status" value="1"/>
</dbReference>
<dbReference type="SMR" id="A0A3B6C3L0"/>
<feature type="transmembrane region" description="Helical" evidence="10">
    <location>
        <begin position="377"/>
        <end position="406"/>
    </location>
</feature>
<dbReference type="InterPro" id="IPR000719">
    <property type="entry name" value="Prot_kinase_dom"/>
</dbReference>
<dbReference type="Pfam" id="PF08263">
    <property type="entry name" value="LRRNT_2"/>
    <property type="match status" value="1"/>
</dbReference>
<dbReference type="PROSITE" id="PS00107">
    <property type="entry name" value="PROTEIN_KINASE_ATP"/>
    <property type="match status" value="1"/>
</dbReference>
<evidence type="ECO:0000256" key="7">
    <source>
        <dbReference type="ARBA" id="ARBA00023136"/>
    </source>
</evidence>
<evidence type="ECO:0000256" key="3">
    <source>
        <dbReference type="ARBA" id="ARBA00022614"/>
    </source>
</evidence>
<dbReference type="STRING" id="4565.A0A3B6C3L0"/>
<dbReference type="Gene3D" id="1.10.510.10">
    <property type="entry name" value="Transferase(Phosphotransferase) domain 1"/>
    <property type="match status" value="1"/>
</dbReference>
<dbReference type="PROSITE" id="PS50011">
    <property type="entry name" value="PROTEIN_KINASE_DOM"/>
    <property type="match status" value="1"/>
</dbReference>